<dbReference type="Pfam" id="PF13472">
    <property type="entry name" value="Lipase_GDSL_2"/>
    <property type="match status" value="1"/>
</dbReference>
<accession>A0A1I2SWP0</accession>
<dbReference type="SUPFAM" id="SSF52266">
    <property type="entry name" value="SGNH hydrolase"/>
    <property type="match status" value="1"/>
</dbReference>
<reference evidence="3" key="1">
    <citation type="submission" date="2016-10" db="EMBL/GenBank/DDBJ databases">
        <authorList>
            <person name="Varghese N."/>
            <person name="Submissions S."/>
        </authorList>
    </citation>
    <scope>NUCLEOTIDE SEQUENCE [LARGE SCALE GENOMIC DNA]</scope>
    <source>
        <strain evidence="3">DSM 19315</strain>
    </source>
</reference>
<dbReference type="STRING" id="435880.SAMN04487988_105111"/>
<dbReference type="PANTHER" id="PTHR34407:SF1">
    <property type="entry name" value="SGNH HYDROLASE-TYPE ESTERASE DOMAIN-CONTAINING PROTEIN"/>
    <property type="match status" value="1"/>
</dbReference>
<dbReference type="Proteomes" id="UP000199642">
    <property type="component" value="Unassembled WGS sequence"/>
</dbReference>
<feature type="domain" description="SGNH hydrolase-type esterase" evidence="1">
    <location>
        <begin position="66"/>
        <end position="209"/>
    </location>
</feature>
<dbReference type="EMBL" id="FOPC01000005">
    <property type="protein sequence ID" value="SFG57295.1"/>
    <property type="molecule type" value="Genomic_DNA"/>
</dbReference>
<dbReference type="GO" id="GO:0016788">
    <property type="term" value="F:hydrolase activity, acting on ester bonds"/>
    <property type="evidence" value="ECO:0007669"/>
    <property type="project" value="UniProtKB-ARBA"/>
</dbReference>
<sequence>MRKPVNNKLMTNKTKKLNIGVLPILIFLLVTGSVQAQTVNELVGRGGLSSFIKKVKTNNHISIAYLGGSITEAQGWREHSFEFFKERYPNTFFNQINAAIGGTGSEFGAYRLQEHVLVHQPDLVFVEFAVNDNTVAEDKIIQAIEGIVLQIKQNNPETDICFVYTIMEGFLENEKHGQLPDSKLAMEKVAKHYGIPTINFGYEVSKRVVENSLIFTGKHFYKDSIPVFSADGVHPFFETGHAIYAEIFERSMEKLLSNYLPVADSTAGRLHPSPLIISRCVTPDPKYLEGKWSSFNPKKTEGFEKFSRFLDSIYLPSEESAYLQIEFKGTSIGFVDIIGPEAGALIIEVDGKKNSNKVRFDEYGNFRRISYFLIEDLEDRVHQVVIKIDPKKFDKEAILNKRKISVNDPAMYKNQTWHLGKILVNGVLL</sequence>
<dbReference type="AlphaFoldDB" id="A0A1I2SWP0"/>
<evidence type="ECO:0000259" key="1">
    <source>
        <dbReference type="Pfam" id="PF13472"/>
    </source>
</evidence>
<proteinExistence type="predicted"/>
<dbReference type="CDD" id="cd00229">
    <property type="entry name" value="SGNH_hydrolase"/>
    <property type="match status" value="1"/>
</dbReference>
<dbReference type="InterPro" id="IPR036514">
    <property type="entry name" value="SGNH_hydro_sf"/>
</dbReference>
<dbReference type="InterPro" id="IPR013830">
    <property type="entry name" value="SGNH_hydro"/>
</dbReference>
<protein>
    <submittedName>
        <fullName evidence="2">Lysophospholipase L1</fullName>
    </submittedName>
</protein>
<dbReference type="OrthoDB" id="9796689at2"/>
<keyword evidence="3" id="KW-1185">Reference proteome</keyword>
<gene>
    <name evidence="2" type="ORF">SAMN04487988_105111</name>
</gene>
<evidence type="ECO:0000313" key="2">
    <source>
        <dbReference type="EMBL" id="SFG57295.1"/>
    </source>
</evidence>
<name>A0A1I2SWP0_9BACT</name>
<organism evidence="2 3">
    <name type="scientific">Algoriphagus hitonicola</name>
    <dbReference type="NCBI Taxonomy" id="435880"/>
    <lineage>
        <taxon>Bacteria</taxon>
        <taxon>Pseudomonadati</taxon>
        <taxon>Bacteroidota</taxon>
        <taxon>Cytophagia</taxon>
        <taxon>Cytophagales</taxon>
        <taxon>Cyclobacteriaceae</taxon>
        <taxon>Algoriphagus</taxon>
    </lineage>
</organism>
<evidence type="ECO:0000313" key="3">
    <source>
        <dbReference type="Proteomes" id="UP000199642"/>
    </source>
</evidence>
<dbReference type="PANTHER" id="PTHR34407">
    <property type="entry name" value="EXPRESSED PROTEIN"/>
    <property type="match status" value="1"/>
</dbReference>
<dbReference type="Gene3D" id="3.40.50.1110">
    <property type="entry name" value="SGNH hydrolase"/>
    <property type="match status" value="1"/>
</dbReference>